<comment type="subcellular location">
    <subcellularLocation>
        <location evidence="1">Cell envelope</location>
    </subcellularLocation>
</comment>
<keyword evidence="9" id="KW-1185">Reference proteome</keyword>
<dbReference type="GO" id="GO:0042597">
    <property type="term" value="C:periplasmic space"/>
    <property type="evidence" value="ECO:0007669"/>
    <property type="project" value="InterPro"/>
</dbReference>
<evidence type="ECO:0000256" key="5">
    <source>
        <dbReference type="SAM" id="MobiDB-lite"/>
    </source>
</evidence>
<dbReference type="STRING" id="1432562.WN59_06865"/>
<evidence type="ECO:0000313" key="8">
    <source>
        <dbReference type="EMBL" id="KKK34744.1"/>
    </source>
</evidence>
<keyword evidence="6" id="KW-0812">Transmembrane</keyword>
<keyword evidence="3" id="KW-0732">Signal</keyword>
<evidence type="ECO:0000259" key="7">
    <source>
        <dbReference type="Pfam" id="PF04234"/>
    </source>
</evidence>
<dbReference type="Proteomes" id="UP000034287">
    <property type="component" value="Unassembled WGS sequence"/>
</dbReference>
<gene>
    <name evidence="8" type="ORF">WN59_06865</name>
</gene>
<dbReference type="EMBL" id="LAYZ01000003">
    <property type="protein sequence ID" value="KKK34744.1"/>
    <property type="molecule type" value="Genomic_DNA"/>
</dbReference>
<keyword evidence="6" id="KW-0472">Membrane</keyword>
<dbReference type="GO" id="GO:0030313">
    <property type="term" value="C:cell envelope"/>
    <property type="evidence" value="ECO:0007669"/>
    <property type="project" value="UniProtKB-SubCell"/>
</dbReference>
<dbReference type="PANTHER" id="PTHR34820:SF4">
    <property type="entry name" value="INNER MEMBRANE PROTEIN YEBZ"/>
    <property type="match status" value="1"/>
</dbReference>
<dbReference type="InterPro" id="IPR014756">
    <property type="entry name" value="Ig_E-set"/>
</dbReference>
<dbReference type="Gene3D" id="2.60.40.1220">
    <property type="match status" value="1"/>
</dbReference>
<keyword evidence="4" id="KW-0186">Copper</keyword>
<dbReference type="GO" id="GO:0046688">
    <property type="term" value="P:response to copper ion"/>
    <property type="evidence" value="ECO:0007669"/>
    <property type="project" value="InterPro"/>
</dbReference>
<evidence type="ECO:0000256" key="1">
    <source>
        <dbReference type="ARBA" id="ARBA00004196"/>
    </source>
</evidence>
<dbReference type="PANTHER" id="PTHR34820">
    <property type="entry name" value="INNER MEMBRANE PROTEIN YEBZ"/>
    <property type="match status" value="1"/>
</dbReference>
<protein>
    <recommendedName>
        <fullName evidence="7">CopC domain-containing protein</fullName>
    </recommendedName>
</protein>
<organism evidence="8 9">
    <name type="scientific">Salinicoccus sediminis</name>
    <dbReference type="NCBI Taxonomy" id="1432562"/>
    <lineage>
        <taxon>Bacteria</taxon>
        <taxon>Bacillati</taxon>
        <taxon>Bacillota</taxon>
        <taxon>Bacilli</taxon>
        <taxon>Bacillales</taxon>
        <taxon>Staphylococcaceae</taxon>
        <taxon>Salinicoccus</taxon>
    </lineage>
</organism>
<reference evidence="8 9" key="1">
    <citation type="submission" date="2015-04" db="EMBL/GenBank/DDBJ databases">
        <title>Taxonomic description and genome sequence of Salinicoccus sediminis sp. nov., a novel hyper halotolerant bacterium isolated from marine sediment.</title>
        <authorList>
            <person name="Mathan Kumar R."/>
            <person name="Kaur G."/>
            <person name="Kumar N."/>
            <person name="Kumar A."/>
            <person name="Singh N.K."/>
            <person name="Kaur N."/>
            <person name="Mayilraj S."/>
        </authorList>
    </citation>
    <scope>NUCLEOTIDE SEQUENCE [LARGE SCALE GENOMIC DNA]</scope>
    <source>
        <strain evidence="8 9">SV-16</strain>
    </source>
</reference>
<proteinExistence type="predicted"/>
<dbReference type="InterPro" id="IPR032694">
    <property type="entry name" value="CopC/D"/>
</dbReference>
<evidence type="ECO:0000256" key="4">
    <source>
        <dbReference type="ARBA" id="ARBA00023008"/>
    </source>
</evidence>
<dbReference type="SUPFAM" id="SSF81296">
    <property type="entry name" value="E set domains"/>
    <property type="match status" value="1"/>
</dbReference>
<keyword evidence="2" id="KW-0479">Metal-binding</keyword>
<dbReference type="RefSeq" id="WP_046514820.1">
    <property type="nucleotide sequence ID" value="NZ_LAYZ01000003.1"/>
</dbReference>
<dbReference type="PATRIC" id="fig|1432562.3.peg.1367"/>
<evidence type="ECO:0000256" key="2">
    <source>
        <dbReference type="ARBA" id="ARBA00022723"/>
    </source>
</evidence>
<sequence>MFDLRIIFMVTVATLLFVAIPFEEASGHSVLESADPKSGEKLEESVDTMELSFSTKIENASTLSLINENDQEIQPSKIAIEGNVMKVTFEDFLDPGTYKVNWRIIGSDGHVIENNYIFSISKNKMSQNDSEENKDGIGTAPKKDNQNSDSTRIENKSNNQAAESKDTSNEETKNMEEQDSLSIVIIIFLLMSGIILIIWIFADKRKKSEGR</sequence>
<name>A0A0M2SJ68_9STAP</name>
<feature type="region of interest" description="Disordered" evidence="5">
    <location>
        <begin position="125"/>
        <end position="175"/>
    </location>
</feature>
<dbReference type="InterPro" id="IPR007348">
    <property type="entry name" value="CopC_dom"/>
</dbReference>
<evidence type="ECO:0000256" key="3">
    <source>
        <dbReference type="ARBA" id="ARBA00022729"/>
    </source>
</evidence>
<feature type="domain" description="CopC" evidence="7">
    <location>
        <begin position="28"/>
        <end position="120"/>
    </location>
</feature>
<dbReference type="Pfam" id="PF04234">
    <property type="entry name" value="CopC"/>
    <property type="match status" value="1"/>
</dbReference>
<evidence type="ECO:0000313" key="9">
    <source>
        <dbReference type="Proteomes" id="UP000034287"/>
    </source>
</evidence>
<dbReference type="OrthoDB" id="2353937at2"/>
<dbReference type="GO" id="GO:0005886">
    <property type="term" value="C:plasma membrane"/>
    <property type="evidence" value="ECO:0007669"/>
    <property type="project" value="TreeGrafter"/>
</dbReference>
<dbReference type="InterPro" id="IPR014755">
    <property type="entry name" value="Cu-Rt/internalin_Ig-like"/>
</dbReference>
<dbReference type="AlphaFoldDB" id="A0A0M2SJ68"/>
<evidence type="ECO:0000256" key="6">
    <source>
        <dbReference type="SAM" id="Phobius"/>
    </source>
</evidence>
<dbReference type="GO" id="GO:0006825">
    <property type="term" value="P:copper ion transport"/>
    <property type="evidence" value="ECO:0007669"/>
    <property type="project" value="InterPro"/>
</dbReference>
<dbReference type="GO" id="GO:0005507">
    <property type="term" value="F:copper ion binding"/>
    <property type="evidence" value="ECO:0007669"/>
    <property type="project" value="InterPro"/>
</dbReference>
<feature type="compositionally biased region" description="Basic and acidic residues" evidence="5">
    <location>
        <begin position="163"/>
        <end position="175"/>
    </location>
</feature>
<feature type="transmembrane region" description="Helical" evidence="6">
    <location>
        <begin position="181"/>
        <end position="202"/>
    </location>
</feature>
<keyword evidence="6" id="KW-1133">Transmembrane helix</keyword>
<comment type="caution">
    <text evidence="8">The sequence shown here is derived from an EMBL/GenBank/DDBJ whole genome shotgun (WGS) entry which is preliminary data.</text>
</comment>
<feature type="compositionally biased region" description="Basic and acidic residues" evidence="5">
    <location>
        <begin position="131"/>
        <end position="155"/>
    </location>
</feature>
<accession>A0A0M2SJ68</accession>